<evidence type="ECO:0000256" key="1">
    <source>
        <dbReference type="SAM" id="MobiDB-lite"/>
    </source>
</evidence>
<gene>
    <name evidence="2" type="ORF">EVAR_20633_1</name>
</gene>
<name>A0A4C1VAZ4_EUMVA</name>
<evidence type="ECO:0000313" key="3">
    <source>
        <dbReference type="Proteomes" id="UP000299102"/>
    </source>
</evidence>
<protein>
    <submittedName>
        <fullName evidence="2">Uncharacterized protein</fullName>
    </submittedName>
</protein>
<organism evidence="2 3">
    <name type="scientific">Eumeta variegata</name>
    <name type="common">Bagworm moth</name>
    <name type="synonym">Eumeta japonica</name>
    <dbReference type="NCBI Taxonomy" id="151549"/>
    <lineage>
        <taxon>Eukaryota</taxon>
        <taxon>Metazoa</taxon>
        <taxon>Ecdysozoa</taxon>
        <taxon>Arthropoda</taxon>
        <taxon>Hexapoda</taxon>
        <taxon>Insecta</taxon>
        <taxon>Pterygota</taxon>
        <taxon>Neoptera</taxon>
        <taxon>Endopterygota</taxon>
        <taxon>Lepidoptera</taxon>
        <taxon>Glossata</taxon>
        <taxon>Ditrysia</taxon>
        <taxon>Tineoidea</taxon>
        <taxon>Psychidae</taxon>
        <taxon>Oiketicinae</taxon>
        <taxon>Eumeta</taxon>
    </lineage>
</organism>
<sequence length="180" mass="19882">MGIRLVGSSCYSRPAYYSKRRSLIRGANSPTRRAVTALKTDTGRRNEDDPHRTTDQVETGNQQSLYELLKKPLDSNTRGAAGTYQEQTEKIMVLPGLAILAPPRVYALCLDTGGTALFTAVTGSMLTLLFRQTLNAATWAPPKSKSAARLTSHCTLGLHSRKLLLTTYPQKRFNTNGYQF</sequence>
<evidence type="ECO:0000313" key="2">
    <source>
        <dbReference type="EMBL" id="GBP35779.1"/>
    </source>
</evidence>
<comment type="caution">
    <text evidence="2">The sequence shown here is derived from an EMBL/GenBank/DDBJ whole genome shotgun (WGS) entry which is preliminary data.</text>
</comment>
<dbReference type="Proteomes" id="UP000299102">
    <property type="component" value="Unassembled WGS sequence"/>
</dbReference>
<dbReference type="EMBL" id="BGZK01000309">
    <property type="protein sequence ID" value="GBP35779.1"/>
    <property type="molecule type" value="Genomic_DNA"/>
</dbReference>
<keyword evidence="3" id="KW-1185">Reference proteome</keyword>
<reference evidence="2 3" key="1">
    <citation type="journal article" date="2019" name="Commun. Biol.">
        <title>The bagworm genome reveals a unique fibroin gene that provides high tensile strength.</title>
        <authorList>
            <person name="Kono N."/>
            <person name="Nakamura H."/>
            <person name="Ohtoshi R."/>
            <person name="Tomita M."/>
            <person name="Numata K."/>
            <person name="Arakawa K."/>
        </authorList>
    </citation>
    <scope>NUCLEOTIDE SEQUENCE [LARGE SCALE GENOMIC DNA]</scope>
</reference>
<accession>A0A4C1VAZ4</accession>
<proteinExistence type="predicted"/>
<feature type="region of interest" description="Disordered" evidence="1">
    <location>
        <begin position="39"/>
        <end position="61"/>
    </location>
</feature>
<dbReference type="AlphaFoldDB" id="A0A4C1VAZ4"/>
<feature type="compositionally biased region" description="Basic and acidic residues" evidence="1">
    <location>
        <begin position="41"/>
        <end position="55"/>
    </location>
</feature>